<keyword evidence="5" id="KW-1185">Reference proteome</keyword>
<dbReference type="GO" id="GO:0016020">
    <property type="term" value="C:membrane"/>
    <property type="evidence" value="ECO:0007669"/>
    <property type="project" value="InterPro"/>
</dbReference>
<feature type="domain" description="Histidine kinase/HSP90-like ATPase" evidence="2">
    <location>
        <begin position="471"/>
        <end position="586"/>
    </location>
</feature>
<dbReference type="RefSeq" id="WP_126994691.1">
    <property type="nucleotide sequence ID" value="NZ_CP034346.1"/>
</dbReference>
<dbReference type="InterPro" id="IPR003594">
    <property type="entry name" value="HATPase_dom"/>
</dbReference>
<evidence type="ECO:0000259" key="2">
    <source>
        <dbReference type="Pfam" id="PF02518"/>
    </source>
</evidence>
<protein>
    <submittedName>
        <fullName evidence="4">Uncharacterized protein</fullName>
    </submittedName>
</protein>
<reference evidence="5" key="1">
    <citation type="submission" date="2018-12" db="EMBL/GenBank/DDBJ databases">
        <title>Complete genome sequence of Paenibacillus sp. MBLB1234.</title>
        <authorList>
            <person name="Nam Y.-D."/>
            <person name="Kang J."/>
            <person name="Chung W.-H."/>
            <person name="Park Y.S."/>
        </authorList>
    </citation>
    <scope>NUCLEOTIDE SEQUENCE [LARGE SCALE GENOMIC DNA]</scope>
    <source>
        <strain evidence="5">MBLB1234</strain>
    </source>
</reference>
<dbReference type="InterPro" id="IPR050640">
    <property type="entry name" value="Bact_2-comp_sensor_kinase"/>
</dbReference>
<accession>A0A3Q9I9C4</accession>
<name>A0A3Q9I9C4_9BACL</name>
<gene>
    <name evidence="4" type="ORF">EI981_01135</name>
</gene>
<dbReference type="KEGG" id="plut:EI981_01135"/>
<evidence type="ECO:0000313" key="4">
    <source>
        <dbReference type="EMBL" id="AZS13224.1"/>
    </source>
</evidence>
<dbReference type="SUPFAM" id="SSF55874">
    <property type="entry name" value="ATPase domain of HSP90 chaperone/DNA topoisomerase II/histidine kinase"/>
    <property type="match status" value="1"/>
</dbReference>
<dbReference type="Proteomes" id="UP000270678">
    <property type="component" value="Chromosome"/>
</dbReference>
<dbReference type="AlphaFoldDB" id="A0A3Q9I9C4"/>
<dbReference type="InterPro" id="IPR036890">
    <property type="entry name" value="HATPase_C_sf"/>
</dbReference>
<dbReference type="GO" id="GO:0000155">
    <property type="term" value="F:phosphorelay sensor kinase activity"/>
    <property type="evidence" value="ECO:0007669"/>
    <property type="project" value="InterPro"/>
</dbReference>
<evidence type="ECO:0000313" key="5">
    <source>
        <dbReference type="Proteomes" id="UP000270678"/>
    </source>
</evidence>
<keyword evidence="1" id="KW-0812">Transmembrane</keyword>
<keyword evidence="1" id="KW-0472">Membrane</keyword>
<evidence type="ECO:0000259" key="3">
    <source>
        <dbReference type="Pfam" id="PF06580"/>
    </source>
</evidence>
<dbReference type="Pfam" id="PF06580">
    <property type="entry name" value="His_kinase"/>
    <property type="match status" value="1"/>
</dbReference>
<dbReference type="OrthoDB" id="9776552at2"/>
<proteinExistence type="predicted"/>
<feature type="transmembrane region" description="Helical" evidence="1">
    <location>
        <begin position="293"/>
        <end position="314"/>
    </location>
</feature>
<dbReference type="PANTHER" id="PTHR34220:SF7">
    <property type="entry name" value="SENSOR HISTIDINE KINASE YPDA"/>
    <property type="match status" value="1"/>
</dbReference>
<dbReference type="Pfam" id="PF02518">
    <property type="entry name" value="HATPase_c"/>
    <property type="match status" value="1"/>
</dbReference>
<evidence type="ECO:0000256" key="1">
    <source>
        <dbReference type="SAM" id="Phobius"/>
    </source>
</evidence>
<feature type="transmembrane region" description="Helical" evidence="1">
    <location>
        <begin position="15"/>
        <end position="40"/>
    </location>
</feature>
<sequence length="588" mass="67802">MIKLFLDRNPIKYKIIYSILPFLIISYAILLCSIVFGMYFQMKSTVSEQFYQHVIDKGDQLDAYLKDMDEASVTVLYNKKVQKAIENIEGSMDFYEYNQWKSVILQSLENSTILNNRANVYRIMIQNTQGELITNHELYPFNKDDVDTKIENVKDESRVRHGNVYLSYDRNEHNSLILSRMVYENNLDRQDHEIALFIMDINLNKIVEMFKRNSNTDQMAFLLFSDKEELVLNTSLLTEEDCLILLKEKELKSHKNTYTPVIYELSYSGYKMIGVINNTNVYQQVHTLLYVQLGWIVLSIVIIAVSIVVTSNTISKQFDKFIRKIRGTSQLDDTAYIHFSTKDEFHTLAEVYNLMLVRINALKDTINAKEILAQNAQLKAFQAQINPHFLYNTLDCIGGLVDLGKPEETKKTISCLASIMRMSIKGNDFLTVKEDIEYITQYIYIQKIRCQDRVLFLVDVDESINDYLVPKLILQPLIENSVLHGVGDMRSGGMVMLTGTSEDDYLVFKVQDNGKGFSEDVIQRFKEQEGEGSSRSEERVNKEAKGSMGLWNIQERIRHLCGKKYGLEIRNLSKGGSAVTVIIPKKSL</sequence>
<feature type="domain" description="Signal transduction histidine kinase internal region" evidence="3">
    <location>
        <begin position="376"/>
        <end position="453"/>
    </location>
</feature>
<dbReference type="PANTHER" id="PTHR34220">
    <property type="entry name" value="SENSOR HISTIDINE KINASE YPDA"/>
    <property type="match status" value="1"/>
</dbReference>
<dbReference type="InterPro" id="IPR010559">
    <property type="entry name" value="Sig_transdc_His_kin_internal"/>
</dbReference>
<keyword evidence="1" id="KW-1133">Transmembrane helix</keyword>
<dbReference type="Gene3D" id="3.30.565.10">
    <property type="entry name" value="Histidine kinase-like ATPase, C-terminal domain"/>
    <property type="match status" value="1"/>
</dbReference>
<dbReference type="EMBL" id="CP034346">
    <property type="protein sequence ID" value="AZS13224.1"/>
    <property type="molecule type" value="Genomic_DNA"/>
</dbReference>
<organism evidence="4 5">
    <name type="scientific">Paenibacillus lutimineralis</name>
    <dbReference type="NCBI Taxonomy" id="2707005"/>
    <lineage>
        <taxon>Bacteria</taxon>
        <taxon>Bacillati</taxon>
        <taxon>Bacillota</taxon>
        <taxon>Bacilli</taxon>
        <taxon>Bacillales</taxon>
        <taxon>Paenibacillaceae</taxon>
        <taxon>Paenibacillus</taxon>
    </lineage>
</organism>